<feature type="domain" description="Dicer dsRNA-binding fold" evidence="16">
    <location>
        <begin position="753"/>
        <end position="844"/>
    </location>
</feature>
<proteinExistence type="inferred from homology"/>
<keyword evidence="3" id="KW-0677">Repeat</keyword>
<dbReference type="SMART" id="SM00490">
    <property type="entry name" value="HELICc"/>
    <property type="match status" value="1"/>
</dbReference>
<evidence type="ECO:0000259" key="15">
    <source>
        <dbReference type="PROSITE" id="PS51194"/>
    </source>
</evidence>
<dbReference type="GO" id="GO:0005524">
    <property type="term" value="F:ATP binding"/>
    <property type="evidence" value="ECO:0007669"/>
    <property type="project" value="UniProtKB-KW"/>
</dbReference>
<dbReference type="PROSITE" id="PS51194">
    <property type="entry name" value="HELICASE_CTER"/>
    <property type="match status" value="1"/>
</dbReference>
<dbReference type="InterPro" id="IPR036389">
    <property type="entry name" value="RNase_III_sf"/>
</dbReference>
<feature type="domain" description="Helicase C-terminal" evidence="15">
    <location>
        <begin position="464"/>
        <end position="655"/>
    </location>
</feature>
<evidence type="ECO:0000259" key="13">
    <source>
        <dbReference type="PROSITE" id="PS50142"/>
    </source>
</evidence>
<evidence type="ECO:0000256" key="5">
    <source>
        <dbReference type="ARBA" id="ARBA00022801"/>
    </source>
</evidence>
<evidence type="ECO:0000256" key="6">
    <source>
        <dbReference type="ARBA" id="ARBA00022806"/>
    </source>
</evidence>
<comment type="caution">
    <text evidence="17">The sequence shown here is derived from an EMBL/GenBank/DDBJ whole genome shotgun (WGS) entry which is preliminary data.</text>
</comment>
<evidence type="ECO:0000256" key="12">
    <source>
        <dbReference type="SAM" id="MobiDB-lite"/>
    </source>
</evidence>
<dbReference type="Gene3D" id="1.10.1520.10">
    <property type="entry name" value="Ribonuclease III domain"/>
    <property type="match status" value="2"/>
</dbReference>
<keyword evidence="18" id="KW-1185">Reference proteome</keyword>
<dbReference type="SMART" id="SM00535">
    <property type="entry name" value="RIBOc"/>
    <property type="match status" value="2"/>
</dbReference>
<dbReference type="PROSITE" id="PS50142">
    <property type="entry name" value="RNASE_3_2"/>
    <property type="match status" value="2"/>
</dbReference>
<dbReference type="InterPro" id="IPR038248">
    <property type="entry name" value="Dicer_dimer_sf"/>
</dbReference>
<dbReference type="STRING" id="133381.A0A2T9ZKV7"/>
<name>A0A2T9ZKV7_9FUNG</name>
<dbReference type="EMBL" id="MBFS01000028">
    <property type="protein sequence ID" value="PVV05192.1"/>
    <property type="molecule type" value="Genomic_DNA"/>
</dbReference>
<dbReference type="PROSITE" id="PS51327">
    <property type="entry name" value="DICER_DSRBF"/>
    <property type="match status" value="1"/>
</dbReference>
<accession>A0A2T9ZKV7</accession>
<dbReference type="GO" id="GO:0004386">
    <property type="term" value="F:helicase activity"/>
    <property type="evidence" value="ECO:0007669"/>
    <property type="project" value="UniProtKB-KW"/>
</dbReference>
<evidence type="ECO:0000256" key="2">
    <source>
        <dbReference type="ARBA" id="ARBA00022723"/>
    </source>
</evidence>
<dbReference type="OrthoDB" id="416741at2759"/>
<dbReference type="InterPro" id="IPR005034">
    <property type="entry name" value="Dicer_dimerisation"/>
</dbReference>
<feature type="domain" description="RNase III" evidence="13">
    <location>
        <begin position="1520"/>
        <end position="1607"/>
    </location>
</feature>
<dbReference type="GO" id="GO:0003723">
    <property type="term" value="F:RNA binding"/>
    <property type="evidence" value="ECO:0007669"/>
    <property type="project" value="UniProtKB-UniRule"/>
</dbReference>
<dbReference type="Pfam" id="PF00636">
    <property type="entry name" value="Ribonuclease_3"/>
    <property type="match status" value="2"/>
</dbReference>
<evidence type="ECO:0008006" key="19">
    <source>
        <dbReference type="Google" id="ProtNLM"/>
    </source>
</evidence>
<gene>
    <name evidence="17" type="ORF">BB560_000286</name>
</gene>
<feature type="region of interest" description="Disordered" evidence="12">
    <location>
        <begin position="655"/>
        <end position="675"/>
    </location>
</feature>
<evidence type="ECO:0000256" key="8">
    <source>
        <dbReference type="ARBA" id="ARBA00022842"/>
    </source>
</evidence>
<feature type="domain" description="Helicase ATP-binding" evidence="14">
    <location>
        <begin position="68"/>
        <end position="257"/>
    </location>
</feature>
<dbReference type="InterPro" id="IPR027417">
    <property type="entry name" value="P-loop_NTPase"/>
</dbReference>
<dbReference type="GO" id="GO:0046872">
    <property type="term" value="F:metal ion binding"/>
    <property type="evidence" value="ECO:0007669"/>
    <property type="project" value="UniProtKB-KW"/>
</dbReference>
<keyword evidence="11" id="KW-0694">RNA-binding</keyword>
<evidence type="ECO:0000256" key="1">
    <source>
        <dbReference type="ARBA" id="ARBA00001936"/>
    </source>
</evidence>
<evidence type="ECO:0000256" key="10">
    <source>
        <dbReference type="ARBA" id="ARBA00023211"/>
    </source>
</evidence>
<feature type="compositionally biased region" description="Polar residues" evidence="12">
    <location>
        <begin position="1719"/>
        <end position="1737"/>
    </location>
</feature>
<dbReference type="SUPFAM" id="SSF52540">
    <property type="entry name" value="P-loop containing nucleoside triphosphate hydrolases"/>
    <property type="match status" value="1"/>
</dbReference>
<evidence type="ECO:0000259" key="14">
    <source>
        <dbReference type="PROSITE" id="PS51192"/>
    </source>
</evidence>
<evidence type="ECO:0000256" key="4">
    <source>
        <dbReference type="ARBA" id="ARBA00022741"/>
    </source>
</evidence>
<sequence length="2314" mass="263901">MSSTEALEIDENAQVSYFENNQLSGLNISLVQGFFNEISSQKRSHLFTPDQFKVFSKDKVPRSYQIELFLRSIAQNTVIVLETGTGKTLIACMIIEYYGLKEQYENCFESQPNNSVGFQRKLTIFLCNTSVLVEQQGKEIKKSTSRTTYIYKSGKKHTKFSGSDWKNIFAEYEVHVMTHQIFLNCLRRGYITMDRVKLIIFDECHHSRKDSPYNLVMREFYDLLDEHLRPRIIGLTASIANATENLNVSINNIKNNLNSVLHTVSDNYELTVSKSNAQYNVLEYDIIKVDYSSWKGLKFFKIVKSIDSAALWNNHINFVLEELGPYSARILYAAVFAYLSANFRTNEASGHATFKNENILQNSIPSDETKYGFNQLSPGKIKKLTQLTESIADGLISESPIDDDGKEIITLNDIGKASSQDHSKNGLNDNEKKVFYIRKRCFYLKNIKEFISNKVFCLLEYLLTFKKIVEKSEKSTFRGIVFVNRQTTAYILSFILRTLKDFSFVKSEPFVGNHSGSRSDVVKILNTLYYSKKNSKKQKYEDIITRFSAGKINLLIATQVAEEGLDISSCNLVIRFDPALTLTNFIQARGRARSKDSVYTTMVPRNGNTSENDPYLSIYKGTLETSKSFQNSVDSGSHRTIEHYQSLVEKEEKLSSKIKDSKSDDLSQNTRESYSNETKVLKTELNCYPKELHIIPSLISQMKVMSSETLKEDEAKVLAHIATQIAIASQSDGIAELYFKTSIDGAQLTPQSAIQVLNDYLMATSKSGFNASKNVFLLTDSTPNNYSYTIQFPKFSVIEKVVGPSTSNLKFAKKAAAFFACICLYIYGALDKHLLVPTKKKIEPIRTVQQLSPNKESPELQSILKTENFKNSYLPYKFTSNSPLMTDYFREQSQTENKLASARKPSVLSQNMNSDEPFKANSLKRKTLEGLSNFRKHLEYDIVTSQKEEIMFKSFNPRNWDPPKLSYAHVSKNVSKTESIVQAFAYVINMNTFKVPDNAKLVPVDSSKDRKMQLFCFFSNPIPKNVVVPLYLEQKSVIPSYYKFDELNLSPLAFIDPNSSSYQKYKSAISSFPVDSERKNRVFFTFYKWKQLCDFSSSLFSLIVQHELRLDPERAAFAFALPSKSYGKSLSKIFSKRDKVDIESFSLDPYSIGNKLLDYWKFSELLPAPEFNDIDWEMISNFLYKPDRLTNHPESEWKEIMDKHFLISELDKYHICEYLWSIPNTSAGHTVLDILNGLKSTTLCGDVSIDTSSQTDDTLDETKKIDLEKLKTSLPSTGYIPIDFEYLIEEICEKAKKIRLLDFMYQNQLIYHDLDYLQLANHELLHTNRINYRFNFLNRNQKYCQRIHNRGDIVRTVISTHGSKKLLEKNQETADSRRFFEVVTQLRALVSIPSMSQIIPWTKDQFLKLTVLPSLFHRLHTLLIQNDLLDTLDFPFQIDSANYSLKSKHDINAPDSFMDQKNTLYNQYPLTSLDFETSQENRNKVESLQHLSKGRLNLLKNPNNMLDDDNQLNTSEKFWLKRFNNYSQFNITSNWLIRSALTSENTKEDVNYQRIEFLGDSIIKLIMVTQLYTGLLPPFSNESALSQYTVITVSNKFLSRLCRKLGLFYALSTQKIEKKNWFPPGLGWRRSNYPNPRTISYFETPWNFLRGCPNAIDDSSDFIDRFNHQVCKCPVIPLDQEATIVNGANNIASGAKISNPGVCSSALLDSNNSLSAQSTETRVNQPNHASKGNNAPSIETERGEVSISLRDLLLHANMDDSLVNYSPGGTSKNKNSAMESSSNNLKKNEIIPPLPIYVFFPSKKPKERTKPKAPFHKQHFASLLPRPKYIDVPLKSQADLVESLLGASFKFGGVSYAFQAAKSLGLVHKGWNTWNDMNSHYNNAIGYNPLSLSRPGHASYNNFSQNKLIYNSQDKLKNTVSYVENIIGYKFKDTSLCLAAFTHSSITKNRTNNYERLEFLGDTVIGVAATIYYFDNLETDRPLNLHLMTLLKHVAVSNEVLGLLCHLYGFIRYIRIDDMSLKGEFEMYQQKIKSAIENANLNENQLGNSGNASSILNLDHLLNSSNTSKKKSKSVSNAVPDIRISSKKDSNNTGSERKDTDSEELSVYWQNVPQELWRKAEPPKSVADVLEALVGAVYVDTGFDFDATLKVVDRIFVSFLRKFIGPGLITLNPIIHILLLIQSKGCSNFKYVIQPVKFISNDKNTMNLIQKYNTNQQDILEQDVDDPENIIELEKLDPKTYVCFFIVHNNIAAYGYGENARQAKLQASENGISNWESDSSCSLSNLLENECNCTSKRDVDIVAAYKSLSKEHKI</sequence>
<dbReference type="Gene3D" id="3.30.160.380">
    <property type="entry name" value="Dicer dimerisation domain"/>
    <property type="match status" value="1"/>
</dbReference>
<keyword evidence="2" id="KW-0479">Metal-binding</keyword>
<dbReference type="Pfam" id="PF00271">
    <property type="entry name" value="Helicase_C"/>
    <property type="match status" value="1"/>
</dbReference>
<keyword evidence="7" id="KW-0067">ATP-binding</keyword>
<dbReference type="InterPro" id="IPR001650">
    <property type="entry name" value="Helicase_C-like"/>
</dbReference>
<dbReference type="Pfam" id="PF03368">
    <property type="entry name" value="Dicer_dimer"/>
    <property type="match status" value="1"/>
</dbReference>
<dbReference type="CDD" id="cd18034">
    <property type="entry name" value="DEXHc_dicer"/>
    <property type="match status" value="1"/>
</dbReference>
<evidence type="ECO:0000256" key="11">
    <source>
        <dbReference type="PROSITE-ProRule" id="PRU00657"/>
    </source>
</evidence>
<dbReference type="SMART" id="SM00487">
    <property type="entry name" value="DEXDc"/>
    <property type="match status" value="1"/>
</dbReference>
<comment type="similarity">
    <text evidence="11">Belongs to the helicase family. Dicer subfamily.</text>
</comment>
<organism evidence="17 18">
    <name type="scientific">Smittium megazygosporum</name>
    <dbReference type="NCBI Taxonomy" id="133381"/>
    <lineage>
        <taxon>Eukaryota</taxon>
        <taxon>Fungi</taxon>
        <taxon>Fungi incertae sedis</taxon>
        <taxon>Zoopagomycota</taxon>
        <taxon>Kickxellomycotina</taxon>
        <taxon>Harpellomycetes</taxon>
        <taxon>Harpellales</taxon>
        <taxon>Legeriomycetaceae</taxon>
        <taxon>Smittium</taxon>
    </lineage>
</organism>
<evidence type="ECO:0000256" key="9">
    <source>
        <dbReference type="ARBA" id="ARBA00023158"/>
    </source>
</evidence>
<evidence type="ECO:0000256" key="7">
    <source>
        <dbReference type="ARBA" id="ARBA00022840"/>
    </source>
</evidence>
<dbReference type="PANTHER" id="PTHR14950:SF37">
    <property type="entry name" value="ENDORIBONUCLEASE DICER"/>
    <property type="match status" value="1"/>
</dbReference>
<keyword evidence="9" id="KW-0943">RNA-mediated gene silencing</keyword>
<reference evidence="17 18" key="1">
    <citation type="journal article" date="2018" name="MBio">
        <title>Comparative Genomics Reveals the Core Gene Toolbox for the Fungus-Insect Symbiosis.</title>
        <authorList>
            <person name="Wang Y."/>
            <person name="Stata M."/>
            <person name="Wang W."/>
            <person name="Stajich J.E."/>
            <person name="White M.M."/>
            <person name="Moncalvo J.M."/>
        </authorList>
    </citation>
    <scope>NUCLEOTIDE SEQUENCE [LARGE SCALE GENOMIC DNA]</scope>
    <source>
        <strain evidence="17 18">SC-DP-2</strain>
    </source>
</reference>
<evidence type="ECO:0000256" key="3">
    <source>
        <dbReference type="ARBA" id="ARBA00022737"/>
    </source>
</evidence>
<keyword evidence="5" id="KW-0378">Hydrolase</keyword>
<dbReference type="GO" id="GO:0006396">
    <property type="term" value="P:RNA processing"/>
    <property type="evidence" value="ECO:0007669"/>
    <property type="project" value="InterPro"/>
</dbReference>
<dbReference type="InterPro" id="IPR006935">
    <property type="entry name" value="Helicase/UvrB_N"/>
</dbReference>
<dbReference type="GO" id="GO:0003677">
    <property type="term" value="F:DNA binding"/>
    <property type="evidence" value="ECO:0007669"/>
    <property type="project" value="InterPro"/>
</dbReference>
<feature type="domain" description="RNase III" evidence="13">
    <location>
        <begin position="1920"/>
        <end position="2142"/>
    </location>
</feature>
<dbReference type="PROSITE" id="PS51192">
    <property type="entry name" value="HELICASE_ATP_BIND_1"/>
    <property type="match status" value="1"/>
</dbReference>
<dbReference type="InterPro" id="IPR000999">
    <property type="entry name" value="RNase_III_dom"/>
</dbReference>
<evidence type="ECO:0000313" key="17">
    <source>
        <dbReference type="EMBL" id="PVV05192.1"/>
    </source>
</evidence>
<keyword evidence="10" id="KW-0464">Manganese</keyword>
<dbReference type="InterPro" id="IPR014001">
    <property type="entry name" value="Helicase_ATP-bd"/>
</dbReference>
<keyword evidence="8" id="KW-0460">Magnesium</keyword>
<dbReference type="SUPFAM" id="SSF69065">
    <property type="entry name" value="RNase III domain-like"/>
    <property type="match status" value="2"/>
</dbReference>
<dbReference type="PANTHER" id="PTHR14950">
    <property type="entry name" value="DICER-RELATED"/>
    <property type="match status" value="1"/>
</dbReference>
<feature type="compositionally biased region" description="Basic and acidic residues" evidence="12">
    <location>
        <begin position="655"/>
        <end position="665"/>
    </location>
</feature>
<evidence type="ECO:0000259" key="16">
    <source>
        <dbReference type="PROSITE" id="PS51327"/>
    </source>
</evidence>
<dbReference type="Gene3D" id="3.40.50.300">
    <property type="entry name" value="P-loop containing nucleotide triphosphate hydrolases"/>
    <property type="match status" value="2"/>
</dbReference>
<keyword evidence="6" id="KW-0347">Helicase</keyword>
<dbReference type="Proteomes" id="UP000245609">
    <property type="component" value="Unassembled WGS sequence"/>
</dbReference>
<evidence type="ECO:0000313" key="18">
    <source>
        <dbReference type="Proteomes" id="UP000245609"/>
    </source>
</evidence>
<feature type="region of interest" description="Disordered" evidence="12">
    <location>
        <begin position="1714"/>
        <end position="1740"/>
    </location>
</feature>
<keyword evidence="4" id="KW-0547">Nucleotide-binding</keyword>
<protein>
    <recommendedName>
        <fullName evidence="19">Dicer-like protein 1</fullName>
    </recommendedName>
</protein>
<dbReference type="CDD" id="cd00593">
    <property type="entry name" value="RIBOc"/>
    <property type="match status" value="2"/>
</dbReference>
<dbReference type="GO" id="GO:0004525">
    <property type="term" value="F:ribonuclease III activity"/>
    <property type="evidence" value="ECO:0007669"/>
    <property type="project" value="InterPro"/>
</dbReference>
<dbReference type="GO" id="GO:0031047">
    <property type="term" value="P:regulatory ncRNA-mediated gene silencing"/>
    <property type="evidence" value="ECO:0007669"/>
    <property type="project" value="UniProtKB-KW"/>
</dbReference>
<comment type="cofactor">
    <cofactor evidence="1">
        <name>Mn(2+)</name>
        <dbReference type="ChEBI" id="CHEBI:29035"/>
    </cofactor>
</comment>
<dbReference type="Pfam" id="PF04851">
    <property type="entry name" value="ResIII"/>
    <property type="match status" value="1"/>
</dbReference>